<evidence type="ECO:0000313" key="2">
    <source>
        <dbReference type="Proteomes" id="UP001595979"/>
    </source>
</evidence>
<organism evidence="1 2">
    <name type="scientific">Deinococcus petrolearius</name>
    <dbReference type="NCBI Taxonomy" id="1751295"/>
    <lineage>
        <taxon>Bacteria</taxon>
        <taxon>Thermotogati</taxon>
        <taxon>Deinococcota</taxon>
        <taxon>Deinococci</taxon>
        <taxon>Deinococcales</taxon>
        <taxon>Deinococcaceae</taxon>
        <taxon>Deinococcus</taxon>
    </lineage>
</organism>
<accession>A0ABW1DLF9</accession>
<proteinExistence type="predicted"/>
<comment type="caution">
    <text evidence="1">The sequence shown here is derived from an EMBL/GenBank/DDBJ whole genome shotgun (WGS) entry which is preliminary data.</text>
</comment>
<dbReference type="EMBL" id="JBHSOH010000015">
    <property type="protein sequence ID" value="MFC5849139.1"/>
    <property type="molecule type" value="Genomic_DNA"/>
</dbReference>
<dbReference type="Proteomes" id="UP001595979">
    <property type="component" value="Unassembled WGS sequence"/>
</dbReference>
<protein>
    <submittedName>
        <fullName evidence="1">Uncharacterized protein</fullName>
    </submittedName>
</protein>
<keyword evidence="2" id="KW-1185">Reference proteome</keyword>
<name>A0ABW1DLF9_9DEIO</name>
<reference evidence="2" key="1">
    <citation type="journal article" date="2019" name="Int. J. Syst. Evol. Microbiol.">
        <title>The Global Catalogue of Microorganisms (GCM) 10K type strain sequencing project: providing services to taxonomists for standard genome sequencing and annotation.</title>
        <authorList>
            <consortium name="The Broad Institute Genomics Platform"/>
            <consortium name="The Broad Institute Genome Sequencing Center for Infectious Disease"/>
            <person name="Wu L."/>
            <person name="Ma J."/>
        </authorList>
    </citation>
    <scope>NUCLEOTIDE SEQUENCE [LARGE SCALE GENOMIC DNA]</scope>
    <source>
        <strain evidence="2">CGMCC 1.15053</strain>
    </source>
</reference>
<gene>
    <name evidence="1" type="ORF">ACFPQ6_12555</name>
</gene>
<dbReference type="RefSeq" id="WP_014682756.1">
    <property type="nucleotide sequence ID" value="NZ_JBHSOH010000015.1"/>
</dbReference>
<sequence length="151" mass="17173">MTTSSDSPWYDAVAYPPRAGTLRWSCRLAMMLKEQVVMVTQGAEDFWGPIQAYPSLLALAGELLARPERVRHFVLVLDEHEPTRTHNARIVFANNFPITNPQNEIQRLLPVAERALQDPGTRFARPIQAAIILAPPYTQPHLHLINREEVR</sequence>
<evidence type="ECO:0000313" key="1">
    <source>
        <dbReference type="EMBL" id="MFC5849139.1"/>
    </source>
</evidence>